<gene>
    <name evidence="1" type="ORF">TELCIR_07535</name>
</gene>
<dbReference type="GO" id="GO:0003676">
    <property type="term" value="F:nucleic acid binding"/>
    <property type="evidence" value="ECO:0007669"/>
    <property type="project" value="InterPro"/>
</dbReference>
<dbReference type="InterPro" id="IPR052709">
    <property type="entry name" value="Transposase-MT_Hybrid"/>
</dbReference>
<dbReference type="OrthoDB" id="9970333at2759"/>
<dbReference type="InterPro" id="IPR036397">
    <property type="entry name" value="RNaseH_sf"/>
</dbReference>
<organism evidence="1 2">
    <name type="scientific">Teladorsagia circumcincta</name>
    <name type="common">Brown stomach worm</name>
    <name type="synonym">Ostertagia circumcincta</name>
    <dbReference type="NCBI Taxonomy" id="45464"/>
    <lineage>
        <taxon>Eukaryota</taxon>
        <taxon>Metazoa</taxon>
        <taxon>Ecdysozoa</taxon>
        <taxon>Nematoda</taxon>
        <taxon>Chromadorea</taxon>
        <taxon>Rhabditida</taxon>
        <taxon>Rhabditina</taxon>
        <taxon>Rhabditomorpha</taxon>
        <taxon>Strongyloidea</taxon>
        <taxon>Trichostrongylidae</taxon>
        <taxon>Teladorsagia</taxon>
    </lineage>
</organism>
<dbReference type="PANTHER" id="PTHR46060">
    <property type="entry name" value="MARINER MOS1 TRANSPOSASE-LIKE PROTEIN"/>
    <property type="match status" value="1"/>
</dbReference>
<evidence type="ECO:0008006" key="3">
    <source>
        <dbReference type="Google" id="ProtNLM"/>
    </source>
</evidence>
<dbReference type="Pfam" id="PF01359">
    <property type="entry name" value="Transposase_1"/>
    <property type="match status" value="1"/>
</dbReference>
<dbReference type="InterPro" id="IPR001888">
    <property type="entry name" value="Transposase_1"/>
</dbReference>
<evidence type="ECO:0000313" key="2">
    <source>
        <dbReference type="Proteomes" id="UP000230423"/>
    </source>
</evidence>
<proteinExistence type="predicted"/>
<name>A0A2G9UKD4_TELCI</name>
<keyword evidence="2" id="KW-1185">Reference proteome</keyword>
<reference evidence="1 2" key="1">
    <citation type="submission" date="2015-09" db="EMBL/GenBank/DDBJ databases">
        <title>Draft genome of the parasitic nematode Teladorsagia circumcincta isolate WARC Sus (inbred).</title>
        <authorList>
            <person name="Mitreva M."/>
        </authorList>
    </citation>
    <scope>NUCLEOTIDE SEQUENCE [LARGE SCALE GENOMIC DNA]</scope>
    <source>
        <strain evidence="1 2">S</strain>
    </source>
</reference>
<dbReference type="Proteomes" id="UP000230423">
    <property type="component" value="Unassembled WGS sequence"/>
</dbReference>
<accession>A0A2G9UKD4</accession>
<dbReference type="EMBL" id="KZ346214">
    <property type="protein sequence ID" value="PIO70603.1"/>
    <property type="molecule type" value="Genomic_DNA"/>
</dbReference>
<dbReference type="Gene3D" id="3.30.420.10">
    <property type="entry name" value="Ribonuclease H-like superfamily/Ribonuclease H"/>
    <property type="match status" value="1"/>
</dbReference>
<dbReference type="PANTHER" id="PTHR46060:SF1">
    <property type="entry name" value="MARINER MOS1 TRANSPOSASE-LIKE PROTEIN"/>
    <property type="match status" value="1"/>
</dbReference>
<dbReference type="AlphaFoldDB" id="A0A2G9UKD4"/>
<evidence type="ECO:0000313" key="1">
    <source>
        <dbReference type="EMBL" id="PIO70603.1"/>
    </source>
</evidence>
<protein>
    <recommendedName>
        <fullName evidence="3">Tc1-like transposase DDE domain-containing protein</fullName>
    </recommendedName>
</protein>
<sequence>MLSIWRDLHGPVLWQLLDKIATVTANLYTQQLRDLKRIVDQRHDNARPHVAREVKSELLQYGWTVLPHHSYSPNIANSDYRLFYDLTRYLEGKCFKTRAQVETELTSYFASRQPAFRRDGKPLERWQEVVDNDGGYI</sequence>